<sequence length="325" mass="35531">SWLRQPAVPDRKAMAEADKSSEGSALPDALTCRTERLANFMSKMELLRPEVLRVIPAYKALGNCGAALRFRDDRELAVKSEVAERIEEFWSHSWHGEAWKKYLTLLVLKNGVPAVLLGTCCALLGLGLFLLGVLPRLTAQNHSLWALLFGAVGSCGVFAFWRPKKRVFLDRACISQADDEMKAEAICSLGGLLNKSDSMLVLWDATLTERLWCVFELAAFLKSTKTHPRPLMICPTLAGPCAFVGFWIVAGVFVPIAVSPLRHAPLTARVPVMVGAVLVAGCGAAHVFRGLCRSVEVMQKQLLSLKAAGKKKKQDTSTPHTFMSG</sequence>
<organism evidence="3 4">
    <name type="scientific">Effrenium voratum</name>
    <dbReference type="NCBI Taxonomy" id="2562239"/>
    <lineage>
        <taxon>Eukaryota</taxon>
        <taxon>Sar</taxon>
        <taxon>Alveolata</taxon>
        <taxon>Dinophyceae</taxon>
        <taxon>Suessiales</taxon>
        <taxon>Symbiodiniaceae</taxon>
        <taxon>Effrenium</taxon>
    </lineage>
</organism>
<feature type="region of interest" description="Disordered" evidence="1">
    <location>
        <begin position="1"/>
        <end position="26"/>
    </location>
</feature>
<comment type="caution">
    <text evidence="3">The sequence shown here is derived from an EMBL/GenBank/DDBJ whole genome shotgun (WGS) entry which is preliminary data.</text>
</comment>
<evidence type="ECO:0000256" key="1">
    <source>
        <dbReference type="SAM" id="MobiDB-lite"/>
    </source>
</evidence>
<protein>
    <submittedName>
        <fullName evidence="3">Uncharacterized protein</fullName>
    </submittedName>
</protein>
<name>A0AA36JRB8_9DINO</name>
<accession>A0AA36JRB8</accession>
<proteinExistence type="predicted"/>
<evidence type="ECO:0000313" key="3">
    <source>
        <dbReference type="EMBL" id="CAJ1409756.1"/>
    </source>
</evidence>
<feature type="transmembrane region" description="Helical" evidence="2">
    <location>
        <begin position="270"/>
        <end position="292"/>
    </location>
</feature>
<feature type="transmembrane region" description="Helical" evidence="2">
    <location>
        <begin position="111"/>
        <end position="131"/>
    </location>
</feature>
<dbReference type="AlphaFoldDB" id="A0AA36JRB8"/>
<evidence type="ECO:0000313" key="4">
    <source>
        <dbReference type="Proteomes" id="UP001178507"/>
    </source>
</evidence>
<feature type="compositionally biased region" description="Basic and acidic residues" evidence="1">
    <location>
        <begin position="9"/>
        <end position="21"/>
    </location>
</feature>
<dbReference type="Proteomes" id="UP001178507">
    <property type="component" value="Unassembled WGS sequence"/>
</dbReference>
<reference evidence="3" key="1">
    <citation type="submission" date="2023-08" db="EMBL/GenBank/DDBJ databases">
        <authorList>
            <person name="Chen Y."/>
            <person name="Shah S."/>
            <person name="Dougan E. K."/>
            <person name="Thang M."/>
            <person name="Chan C."/>
        </authorList>
    </citation>
    <scope>NUCLEOTIDE SEQUENCE</scope>
</reference>
<gene>
    <name evidence="3" type="ORF">EVOR1521_LOCUS30776</name>
</gene>
<keyword evidence="2" id="KW-1133">Transmembrane helix</keyword>
<feature type="non-terminal residue" evidence="3">
    <location>
        <position position="325"/>
    </location>
</feature>
<evidence type="ECO:0000256" key="2">
    <source>
        <dbReference type="SAM" id="Phobius"/>
    </source>
</evidence>
<dbReference type="EMBL" id="CAUJNA010003784">
    <property type="protein sequence ID" value="CAJ1409756.1"/>
    <property type="molecule type" value="Genomic_DNA"/>
</dbReference>
<keyword evidence="2" id="KW-0812">Transmembrane</keyword>
<keyword evidence="4" id="KW-1185">Reference proteome</keyword>
<feature type="transmembrane region" description="Helical" evidence="2">
    <location>
        <begin position="231"/>
        <end position="258"/>
    </location>
</feature>
<keyword evidence="2" id="KW-0472">Membrane</keyword>
<feature type="transmembrane region" description="Helical" evidence="2">
    <location>
        <begin position="143"/>
        <end position="161"/>
    </location>
</feature>